<evidence type="ECO:0000313" key="2">
    <source>
        <dbReference type="Proteomes" id="UP001141806"/>
    </source>
</evidence>
<evidence type="ECO:0000313" key="1">
    <source>
        <dbReference type="EMBL" id="KAJ4972611.1"/>
    </source>
</evidence>
<sequence>MQSVQTEGILMAQRYGIPFNLIVMCFSLIADKSQSLPEVVLDNQMKLPILNGENYVEWLELLELILGCLNLDLAINEEKPEDLTDESTPDQRDYYANWQKINNMSLRLIKANMNRTIRKSILDKPTAREYLDAIKEQYVSTDSYIVSTLIAKLGPIKYN</sequence>
<keyword evidence="2" id="KW-1185">Reference proteome</keyword>
<dbReference type="EMBL" id="JAMYWD010000004">
    <property type="protein sequence ID" value="KAJ4972611.1"/>
    <property type="molecule type" value="Genomic_DNA"/>
</dbReference>
<dbReference type="Proteomes" id="UP001141806">
    <property type="component" value="Unassembled WGS sequence"/>
</dbReference>
<gene>
    <name evidence="1" type="ORF">NE237_005785</name>
</gene>
<accession>A0A9Q0KLB3</accession>
<proteinExistence type="predicted"/>
<reference evidence="1" key="1">
    <citation type="journal article" date="2023" name="Plant J.">
        <title>The genome of the king protea, Protea cynaroides.</title>
        <authorList>
            <person name="Chang J."/>
            <person name="Duong T.A."/>
            <person name="Schoeman C."/>
            <person name="Ma X."/>
            <person name="Roodt D."/>
            <person name="Barker N."/>
            <person name="Li Z."/>
            <person name="Van de Peer Y."/>
            <person name="Mizrachi E."/>
        </authorList>
    </citation>
    <scope>NUCLEOTIDE SEQUENCE</scope>
    <source>
        <tissue evidence="1">Young leaves</tissue>
    </source>
</reference>
<dbReference type="AlphaFoldDB" id="A0A9Q0KLB3"/>
<name>A0A9Q0KLB3_9MAGN</name>
<comment type="caution">
    <text evidence="1">The sequence shown here is derived from an EMBL/GenBank/DDBJ whole genome shotgun (WGS) entry which is preliminary data.</text>
</comment>
<dbReference type="OrthoDB" id="653951at2759"/>
<protein>
    <submittedName>
        <fullName evidence="1">Uncharacterized protein</fullName>
    </submittedName>
</protein>
<organism evidence="1 2">
    <name type="scientific">Protea cynaroides</name>
    <dbReference type="NCBI Taxonomy" id="273540"/>
    <lineage>
        <taxon>Eukaryota</taxon>
        <taxon>Viridiplantae</taxon>
        <taxon>Streptophyta</taxon>
        <taxon>Embryophyta</taxon>
        <taxon>Tracheophyta</taxon>
        <taxon>Spermatophyta</taxon>
        <taxon>Magnoliopsida</taxon>
        <taxon>Proteales</taxon>
        <taxon>Proteaceae</taxon>
        <taxon>Protea</taxon>
    </lineage>
</organism>